<dbReference type="EMBL" id="BAAAND010000008">
    <property type="protein sequence ID" value="GAA1598301.1"/>
    <property type="molecule type" value="Genomic_DNA"/>
</dbReference>
<comment type="caution">
    <text evidence="6">The sequence shown here is derived from an EMBL/GenBank/DDBJ whole genome shotgun (WGS) entry which is preliminary data.</text>
</comment>
<feature type="domain" description="ABC transporter" evidence="5">
    <location>
        <begin position="8"/>
        <end position="235"/>
    </location>
</feature>
<dbReference type="Proteomes" id="UP001500190">
    <property type="component" value="Unassembled WGS sequence"/>
</dbReference>
<evidence type="ECO:0000256" key="3">
    <source>
        <dbReference type="ARBA" id="ARBA00022741"/>
    </source>
</evidence>
<evidence type="ECO:0000313" key="7">
    <source>
        <dbReference type="Proteomes" id="UP001500190"/>
    </source>
</evidence>
<dbReference type="GO" id="GO:0005524">
    <property type="term" value="F:ATP binding"/>
    <property type="evidence" value="ECO:0007669"/>
    <property type="project" value="UniProtKB-KW"/>
</dbReference>
<evidence type="ECO:0000256" key="2">
    <source>
        <dbReference type="ARBA" id="ARBA00022448"/>
    </source>
</evidence>
<sequence length="303" mass="32878">MEVGRVVLEIEGLRKRYGGTVALDGCTFAVAPKRLVGLLGPNGAGKTTLMRCLLGLVVPDGGEIRWSGEPLDGDRGRRFGYMPEERGLYPSMRVAEQVRYFAMLSGLSSAAAARATTDVLQRIGAADLAERRLEELSHGNQQRIQLAVALVHDPEILVLDEPFAGLDPLGVDQFGALLLDLAADGTTVLFSSHQLDLVQHLCQDIVTIHRGRVVLAGELEELQRATAYRRVTVVFAAPASTGWADDLDGITVERADDRHAQLRLDAGSDPDDVLQAARTAGSVLRFDYEPPSLEELFREAVGR</sequence>
<reference evidence="6 7" key="1">
    <citation type="journal article" date="2019" name="Int. J. Syst. Evol. Microbiol.">
        <title>The Global Catalogue of Microorganisms (GCM) 10K type strain sequencing project: providing services to taxonomists for standard genome sequencing and annotation.</title>
        <authorList>
            <consortium name="The Broad Institute Genomics Platform"/>
            <consortium name="The Broad Institute Genome Sequencing Center for Infectious Disease"/>
            <person name="Wu L."/>
            <person name="Ma J."/>
        </authorList>
    </citation>
    <scope>NUCLEOTIDE SEQUENCE [LARGE SCALE GENOMIC DNA]</scope>
    <source>
        <strain evidence="6 7">JCM 14304</strain>
    </source>
</reference>
<dbReference type="PROSITE" id="PS00211">
    <property type="entry name" value="ABC_TRANSPORTER_1"/>
    <property type="match status" value="1"/>
</dbReference>
<evidence type="ECO:0000259" key="5">
    <source>
        <dbReference type="PROSITE" id="PS50893"/>
    </source>
</evidence>
<evidence type="ECO:0000313" key="6">
    <source>
        <dbReference type="EMBL" id="GAA1598301.1"/>
    </source>
</evidence>
<dbReference type="Pfam" id="PF00005">
    <property type="entry name" value="ABC_tran"/>
    <property type="match status" value="1"/>
</dbReference>
<dbReference type="PROSITE" id="PS50893">
    <property type="entry name" value="ABC_TRANSPORTER_2"/>
    <property type="match status" value="1"/>
</dbReference>
<dbReference type="InterPro" id="IPR003593">
    <property type="entry name" value="AAA+_ATPase"/>
</dbReference>
<dbReference type="Pfam" id="PF13732">
    <property type="entry name" value="DrrA1-3_C"/>
    <property type="match status" value="1"/>
</dbReference>
<dbReference type="InterPro" id="IPR025302">
    <property type="entry name" value="DrrA1/2-like_C"/>
</dbReference>
<dbReference type="InterPro" id="IPR017871">
    <property type="entry name" value="ABC_transporter-like_CS"/>
</dbReference>
<organism evidence="6 7">
    <name type="scientific">Kribbella karoonensis</name>
    <dbReference type="NCBI Taxonomy" id="324851"/>
    <lineage>
        <taxon>Bacteria</taxon>
        <taxon>Bacillati</taxon>
        <taxon>Actinomycetota</taxon>
        <taxon>Actinomycetes</taxon>
        <taxon>Propionibacteriales</taxon>
        <taxon>Kribbellaceae</taxon>
        <taxon>Kribbella</taxon>
    </lineage>
</organism>
<dbReference type="Gene3D" id="3.40.50.300">
    <property type="entry name" value="P-loop containing nucleotide triphosphate hydrolases"/>
    <property type="match status" value="1"/>
</dbReference>
<proteinExistence type="inferred from homology"/>
<dbReference type="SUPFAM" id="SSF52540">
    <property type="entry name" value="P-loop containing nucleoside triphosphate hydrolases"/>
    <property type="match status" value="1"/>
</dbReference>
<keyword evidence="4 6" id="KW-0067">ATP-binding</keyword>
<name>A0ABN2E7K4_9ACTN</name>
<comment type="similarity">
    <text evidence="1">Belongs to the ABC transporter superfamily.</text>
</comment>
<dbReference type="InterPro" id="IPR027417">
    <property type="entry name" value="P-loop_NTPase"/>
</dbReference>
<dbReference type="InterPro" id="IPR003439">
    <property type="entry name" value="ABC_transporter-like_ATP-bd"/>
</dbReference>
<dbReference type="PANTHER" id="PTHR43335:SF2">
    <property type="entry name" value="ABC TRANSPORTER, ATP-BINDING PROTEIN"/>
    <property type="match status" value="1"/>
</dbReference>
<evidence type="ECO:0000256" key="1">
    <source>
        <dbReference type="ARBA" id="ARBA00005417"/>
    </source>
</evidence>
<evidence type="ECO:0000256" key="4">
    <source>
        <dbReference type="ARBA" id="ARBA00022840"/>
    </source>
</evidence>
<keyword evidence="2" id="KW-0813">Transport</keyword>
<keyword evidence="3" id="KW-0547">Nucleotide-binding</keyword>
<dbReference type="SMART" id="SM00382">
    <property type="entry name" value="AAA"/>
    <property type="match status" value="1"/>
</dbReference>
<protein>
    <submittedName>
        <fullName evidence="6">ATP-binding cassette domain-containing protein</fullName>
    </submittedName>
</protein>
<accession>A0ABN2E7K4</accession>
<dbReference type="PANTHER" id="PTHR43335">
    <property type="entry name" value="ABC TRANSPORTER, ATP-BINDING PROTEIN"/>
    <property type="match status" value="1"/>
</dbReference>
<keyword evidence="7" id="KW-1185">Reference proteome</keyword>
<gene>
    <name evidence="6" type="ORF">GCM10009742_52050</name>
</gene>